<feature type="transmembrane region" description="Helical" evidence="7">
    <location>
        <begin position="270"/>
        <end position="293"/>
    </location>
</feature>
<evidence type="ECO:0000313" key="9">
    <source>
        <dbReference type="EMBL" id="KAF4636503.1"/>
    </source>
</evidence>
<feature type="transmembrane region" description="Helical" evidence="7">
    <location>
        <begin position="226"/>
        <end position="250"/>
    </location>
</feature>
<feature type="transmembrane region" description="Helical" evidence="7">
    <location>
        <begin position="105"/>
        <end position="131"/>
    </location>
</feature>
<keyword evidence="3 7" id="KW-1133">Transmembrane helix</keyword>
<feature type="domain" description="Rhodopsin" evidence="8">
    <location>
        <begin position="40"/>
        <end position="294"/>
    </location>
</feature>
<evidence type="ECO:0000259" key="8">
    <source>
        <dbReference type="Pfam" id="PF20684"/>
    </source>
</evidence>
<evidence type="ECO:0000256" key="3">
    <source>
        <dbReference type="ARBA" id="ARBA00022989"/>
    </source>
</evidence>
<name>A0A8H4RVT0_9HELO</name>
<proteinExistence type="inferred from homology"/>
<dbReference type="InterPro" id="IPR049326">
    <property type="entry name" value="Rhodopsin_dom_fungi"/>
</dbReference>
<reference evidence="9 10" key="1">
    <citation type="submission" date="2020-03" db="EMBL/GenBank/DDBJ databases">
        <title>Draft Genome Sequence of Cudoniella acicularis.</title>
        <authorList>
            <person name="Buettner E."/>
            <person name="Kellner H."/>
        </authorList>
    </citation>
    <scope>NUCLEOTIDE SEQUENCE [LARGE SCALE GENOMIC DNA]</scope>
    <source>
        <strain evidence="9 10">DSM 108380</strain>
    </source>
</reference>
<comment type="similarity">
    <text evidence="5">Belongs to the SAT4 family.</text>
</comment>
<evidence type="ECO:0000256" key="7">
    <source>
        <dbReference type="SAM" id="Phobius"/>
    </source>
</evidence>
<keyword evidence="10" id="KW-1185">Reference proteome</keyword>
<dbReference type="EMBL" id="JAAMPI010000062">
    <property type="protein sequence ID" value="KAF4636503.1"/>
    <property type="molecule type" value="Genomic_DNA"/>
</dbReference>
<dbReference type="PANTHER" id="PTHR33048:SF47">
    <property type="entry name" value="INTEGRAL MEMBRANE PROTEIN-RELATED"/>
    <property type="match status" value="1"/>
</dbReference>
<dbReference type="AlphaFoldDB" id="A0A8H4RVT0"/>
<dbReference type="GO" id="GO:0016020">
    <property type="term" value="C:membrane"/>
    <property type="evidence" value="ECO:0007669"/>
    <property type="project" value="UniProtKB-SubCell"/>
</dbReference>
<feature type="transmembrane region" description="Helical" evidence="7">
    <location>
        <begin position="143"/>
        <end position="162"/>
    </location>
</feature>
<dbReference type="InterPro" id="IPR052337">
    <property type="entry name" value="SAT4-like"/>
</dbReference>
<evidence type="ECO:0000256" key="1">
    <source>
        <dbReference type="ARBA" id="ARBA00004141"/>
    </source>
</evidence>
<dbReference type="Proteomes" id="UP000566819">
    <property type="component" value="Unassembled WGS sequence"/>
</dbReference>
<feature type="transmembrane region" description="Helical" evidence="7">
    <location>
        <begin position="20"/>
        <end position="44"/>
    </location>
</feature>
<keyword evidence="4 7" id="KW-0472">Membrane</keyword>
<evidence type="ECO:0000313" key="10">
    <source>
        <dbReference type="Proteomes" id="UP000566819"/>
    </source>
</evidence>
<organism evidence="9 10">
    <name type="scientific">Cudoniella acicularis</name>
    <dbReference type="NCBI Taxonomy" id="354080"/>
    <lineage>
        <taxon>Eukaryota</taxon>
        <taxon>Fungi</taxon>
        <taxon>Dikarya</taxon>
        <taxon>Ascomycota</taxon>
        <taxon>Pezizomycotina</taxon>
        <taxon>Leotiomycetes</taxon>
        <taxon>Helotiales</taxon>
        <taxon>Tricladiaceae</taxon>
        <taxon>Cudoniella</taxon>
    </lineage>
</organism>
<sequence>MDNDNSGHILSPTGGDAISATAFYVLTWVFFGLCNVAFTMRAYIRYACFRRLLLEDYLMLVALAMHIVEAVLIQIYVQYAYTMESVEKGDLSGFGPNFFPNSKKAFVAIGTSVNLTIIGVLIVKLNFLLFFRRLAANIRMFTIMWWAVLIFTVAGAVAQIAMQQFGCFFGAVDYLFSDHCTDEAALRRIFFNAIFSASVDALSDILIIGFPVAILWKSRISMRKKLILTFIFSLVFITIAITIVRGSVFHKVYNAAGSEHAQMQSATFTWFWFYCEFTVAFIVACIVSFRTLFVQRENISSARAQEQQQREEACQSAIRKGWRARMHRLHDSVLDTCKSLEGWSGSEAETLAMRGLPGVASGLMTVDFNDDTNWSRTATEDGVNKNSVERPVSVQSC</sequence>
<comment type="caution">
    <text evidence="9">The sequence shown here is derived from an EMBL/GenBank/DDBJ whole genome shotgun (WGS) entry which is preliminary data.</text>
</comment>
<comment type="subcellular location">
    <subcellularLocation>
        <location evidence="1">Membrane</location>
        <topology evidence="1">Multi-pass membrane protein</topology>
    </subcellularLocation>
</comment>
<evidence type="ECO:0000256" key="6">
    <source>
        <dbReference type="SAM" id="MobiDB-lite"/>
    </source>
</evidence>
<evidence type="ECO:0000256" key="5">
    <source>
        <dbReference type="ARBA" id="ARBA00038359"/>
    </source>
</evidence>
<feature type="transmembrane region" description="Helical" evidence="7">
    <location>
        <begin position="56"/>
        <end position="77"/>
    </location>
</feature>
<feature type="region of interest" description="Disordered" evidence="6">
    <location>
        <begin position="377"/>
        <end position="397"/>
    </location>
</feature>
<dbReference type="OrthoDB" id="444631at2759"/>
<protein>
    <recommendedName>
        <fullName evidence="8">Rhodopsin domain-containing protein</fullName>
    </recommendedName>
</protein>
<gene>
    <name evidence="9" type="ORF">G7Y89_g1573</name>
</gene>
<dbReference type="PANTHER" id="PTHR33048">
    <property type="entry name" value="PTH11-LIKE INTEGRAL MEMBRANE PROTEIN (AFU_ORTHOLOGUE AFUA_5G11245)"/>
    <property type="match status" value="1"/>
</dbReference>
<evidence type="ECO:0000256" key="2">
    <source>
        <dbReference type="ARBA" id="ARBA00022692"/>
    </source>
</evidence>
<feature type="transmembrane region" description="Helical" evidence="7">
    <location>
        <begin position="189"/>
        <end position="214"/>
    </location>
</feature>
<dbReference type="Pfam" id="PF20684">
    <property type="entry name" value="Fung_rhodopsin"/>
    <property type="match status" value="1"/>
</dbReference>
<accession>A0A8H4RVT0</accession>
<evidence type="ECO:0000256" key="4">
    <source>
        <dbReference type="ARBA" id="ARBA00023136"/>
    </source>
</evidence>
<keyword evidence="2 7" id="KW-0812">Transmembrane</keyword>